<organism evidence="1 2">
    <name type="scientific">Endomicrobium trichonymphae</name>
    <dbReference type="NCBI Taxonomy" id="1408204"/>
    <lineage>
        <taxon>Bacteria</taxon>
        <taxon>Pseudomonadati</taxon>
        <taxon>Elusimicrobiota</taxon>
        <taxon>Endomicrobiia</taxon>
        <taxon>Endomicrobiales</taxon>
        <taxon>Endomicrobiaceae</taxon>
        <taxon>Candidatus Endomicrobiellum</taxon>
    </lineage>
</organism>
<name>B1GYN5_ENDTX</name>
<keyword evidence="2" id="KW-1185">Reference proteome</keyword>
<dbReference type="KEGG" id="rsd:TGRD_634"/>
<evidence type="ECO:0000313" key="1">
    <source>
        <dbReference type="EMBL" id="BAG14128.1"/>
    </source>
</evidence>
<evidence type="ECO:0000313" key="2">
    <source>
        <dbReference type="Proteomes" id="UP000001691"/>
    </source>
</evidence>
<dbReference type="HOGENOM" id="CLU_247248_0_0_0"/>
<accession>B1GYN5</accession>
<dbReference type="Proteomes" id="UP000001691">
    <property type="component" value="Chromosome"/>
</dbReference>
<protein>
    <submittedName>
        <fullName evidence="1">Tam B-like protein translocator inner membrane module</fullName>
    </submittedName>
</protein>
<sequence>MCRSFKYTIYVLVVLVVLVSLYYARAFIFVPFIQKYISDKTGYEVKFDNFYILPFSITFANVDMDNMIAIQKITFKLSPVKFFVHITAPLNCISQINISKLEISLNENHKDKNVSSDKRSVDLELPKSEIAIFVDEAVVKNDNSRLLKIIDADILINHDKITLESVICALGIPVKVSSRIDRAKGNIFNTSSAFTAKNKIDMLLKSTGTIDLSSLSITQNITVEKLIYSGFKLIAPSGSFSKIRDAYKINLVGGFGKFEFNSFSGSATEAKPEIDISKTNKSMSGDISLNFKEQYSISVFGLNVTDLVGFGFKLGNFNLSGTKNRGGIYSMLCTYGRGGKIEIDYTKGGDYEAKLIIKNKTAGTVRGNMKTGEVTADMKNIDVAYIPFIEKSAKGIINILGAMDEISGHIDFSIRNFTASGIESADMKGSITKNNNMYVFNFYKSDNSITLSNIIKSGEIISTDFKFVNVDVLNILRICGYSKYDVSGIASGRIKYERGSVTEFDIKVFDVTIYGNKFKKFEAKGDINLNRINIERFVLKNYSDEITADIKGLLGFTETNPVSSLYVNLKDINIGRIKVSGYAAFQGSLSGNNEIKGVIESTGASISGVSLGNILADVTISTKKFEISNLKSGNNIEASAIADFKENKISGSLYFKNTNIKGIYAGVSGFLSSTVKFSGRLDNPDVKILAFIKRGKYLSKPFSFSSELEYKNNSIKVNRAELSADKMKVALKGNYLNGGVLSLSVENLTENIINVFVGFKTFVKGIFSGSGLFTVKEGKQYLKMFLEAKSACIKTVKLNDVKCDVEISGGNIVVGGVSAKIFDSEIKMGKGFFNIESGKYGLDLLLINAHAGPVNLLGNIKLSGKMTKRKGGSIYSGTIDLRDFWLNRHKLSFSCFDYTVKDGTLELLQKANGVNLYSSLGLIVFGNVISVKEFNISKDKTSLGLRADFSKDSVNLGIKGSNIDWCFINDVLNLPGILRGNADIDVSLSGNISRPEGNISITSINGSIMEVPYDNFNVEVNFSDNYARIKKATVFNRNGVSISARGDFPLWFDKTLSEKMRKKPINVVYEIEDHKLNILKYFSKDYINPRSGKMLLKGAFEGTYEKIKNNGRLLIKGGSFRAKDYIAEGKDMSVEMSIIENLIRIDKFNFKSGSGKLNIYGQLKLDNFNIKDFDIRFVTDDKGIFLRVPQLPIVQGVVGSKLFLQDCSAGDLSFDVRVQGTPAKPKVSGLISLENTRFTFPGIGDEYKDIDFFIPENTEFNLKLITAKNTRFENSFVCALINGFLYIEGPYNNLKMNGIIETSSGRIDYLGFEFNILNAKVEIIDAVGENKVYIAAEGETRIFPKTGDKSETIKLTIDRSEISKISQGSVGFYLKDSLNEAIEKVTKVELDAKVDKNVLGFSMKQWILHLVDQSLTTPFAKMILRKTGFIDNFRVSYVQTDADVCGTEDRAFTNLFSGKKYSVEKNLTNQILLGYSVTFDKFDRKLDIRHEIEAIYKLMNNLRLVGSYELKSLEQFHRPDIRLMLQYQIRF</sequence>
<gene>
    <name evidence="1" type="ordered locus">TGRD_634</name>
</gene>
<proteinExistence type="predicted"/>
<reference evidence="2" key="1">
    <citation type="journal article" date="2008" name="Proc. Natl. Acad. Sci. U.S.A.">
        <title>Complete genome of the uncultured termite group 1 bacteria in a single host protist cell.</title>
        <authorList>
            <person name="Hongoh Y."/>
            <person name="Sharma V.K."/>
            <person name="Prakash T."/>
            <person name="Noda S."/>
            <person name="Taylor T.D."/>
            <person name="Kudo T."/>
            <person name="Sakaki Y."/>
            <person name="Toyoda A."/>
            <person name="Hattori M."/>
            <person name="Ohkuma M."/>
        </authorList>
    </citation>
    <scope>NUCLEOTIDE SEQUENCE [LARGE SCALE GENOMIC DNA]</scope>
    <source>
        <strain evidence="2">Rs-D17 genomovar Ri2008</strain>
    </source>
</reference>
<dbReference type="EMBL" id="AP009510">
    <property type="protein sequence ID" value="BAG14128.1"/>
    <property type="molecule type" value="Genomic_DNA"/>
</dbReference>